<proteinExistence type="inferred from homology"/>
<feature type="domain" description="C-glycoside deglycosidase beta subunit" evidence="5">
    <location>
        <begin position="19"/>
        <end position="109"/>
    </location>
</feature>
<gene>
    <name evidence="6" type="ordered locus">Caul_0421</name>
</gene>
<comment type="similarity">
    <text evidence="3">Belongs to the C-glycoside deglycosidase beta subunit family.</text>
</comment>
<evidence type="ECO:0000256" key="2">
    <source>
        <dbReference type="ARBA" id="ARBA00023277"/>
    </source>
</evidence>
<organism evidence="6">
    <name type="scientific">Caulobacter sp. (strain K31)</name>
    <dbReference type="NCBI Taxonomy" id="366602"/>
    <lineage>
        <taxon>Bacteria</taxon>
        <taxon>Pseudomonadati</taxon>
        <taxon>Pseudomonadota</taxon>
        <taxon>Alphaproteobacteria</taxon>
        <taxon>Caulobacterales</taxon>
        <taxon>Caulobacteraceae</taxon>
        <taxon>Caulobacter</taxon>
    </lineage>
</organism>
<accession>B0T5K0</accession>
<evidence type="ECO:0000259" key="5">
    <source>
        <dbReference type="Pfam" id="PF19906"/>
    </source>
</evidence>
<reference evidence="6" key="1">
    <citation type="submission" date="2008-01" db="EMBL/GenBank/DDBJ databases">
        <title>Complete sequence of chromosome of Caulobacter sp. K31.</title>
        <authorList>
            <consortium name="US DOE Joint Genome Institute"/>
            <person name="Copeland A."/>
            <person name="Lucas S."/>
            <person name="Lapidus A."/>
            <person name="Barry K."/>
            <person name="Glavina del Rio T."/>
            <person name="Dalin E."/>
            <person name="Tice H."/>
            <person name="Pitluck S."/>
            <person name="Bruce D."/>
            <person name="Goodwin L."/>
            <person name="Thompson L.S."/>
            <person name="Brettin T."/>
            <person name="Detter J.C."/>
            <person name="Han C."/>
            <person name="Schmutz J."/>
            <person name="Larimer F."/>
            <person name="Land M."/>
            <person name="Hauser L."/>
            <person name="Kyrpides N."/>
            <person name="Kim E."/>
            <person name="Stephens C."/>
            <person name="Richardson P."/>
        </authorList>
    </citation>
    <scope>NUCLEOTIDE SEQUENCE [LARGE SCALE GENOMIC DNA]</scope>
    <source>
        <strain evidence="6">K31</strain>
    </source>
</reference>
<keyword evidence="2" id="KW-0119">Carbohydrate metabolism</keyword>
<sequence length="126" mass="14220">MIMDKVLSSRILRAAPGGGAEIAIRLPWYRALPLSVIEIVRVRIDGEPIARERVQIIVDGRGFAIDDMKNQTEVVWYMRDDAFLRVDGFELVSGQAYRVEVSISWNPPYAKGWWPVTDCADTLQAA</sequence>
<dbReference type="Pfam" id="PF19906">
    <property type="entry name" value="CGDB"/>
    <property type="match status" value="1"/>
</dbReference>
<dbReference type="KEGG" id="cak:Caul_0421"/>
<dbReference type="STRING" id="366602.Caul_0421"/>
<dbReference type="OrthoDB" id="1494151at2"/>
<protein>
    <recommendedName>
        <fullName evidence="4">C-deglycosylation enzyme beta subunit</fullName>
    </recommendedName>
</protein>
<name>B0T5K0_CAUSK</name>
<dbReference type="GO" id="GO:0016829">
    <property type="term" value="F:lyase activity"/>
    <property type="evidence" value="ECO:0007669"/>
    <property type="project" value="UniProtKB-KW"/>
</dbReference>
<evidence type="ECO:0000313" key="6">
    <source>
        <dbReference type="EMBL" id="ABZ69558.1"/>
    </source>
</evidence>
<keyword evidence="1" id="KW-0456">Lyase</keyword>
<evidence type="ECO:0000256" key="1">
    <source>
        <dbReference type="ARBA" id="ARBA00023239"/>
    </source>
</evidence>
<evidence type="ECO:0000256" key="3">
    <source>
        <dbReference type="ARBA" id="ARBA00046336"/>
    </source>
</evidence>
<dbReference type="HOGENOM" id="CLU_144091_0_0_5"/>
<dbReference type="EMBL" id="CP000927">
    <property type="protein sequence ID" value="ABZ69558.1"/>
    <property type="molecule type" value="Genomic_DNA"/>
</dbReference>
<dbReference type="eggNOG" id="ENOG5033CI3">
    <property type="taxonomic scope" value="Bacteria"/>
</dbReference>
<dbReference type="InterPro" id="IPR045959">
    <property type="entry name" value="CGDB"/>
</dbReference>
<dbReference type="AlphaFoldDB" id="B0T5K0"/>
<evidence type="ECO:0000256" key="4">
    <source>
        <dbReference type="ARBA" id="ARBA00047208"/>
    </source>
</evidence>